<comment type="caution">
    <text evidence="8">The sequence shown here is derived from an EMBL/GenBank/DDBJ whole genome shotgun (WGS) entry which is preliminary data.</text>
</comment>
<sequence length="361" mass="40236">MASGTAGQKPDLGKDGGEKAAESFWHIDKEMLRFKIHFLLHSGGLVAAIPFVSLFAKEKLGLAASSLGAVLTAQMFLYIFTKPLIGYIADYFNRLKAIICVLTLITISCYFSLLALPKIKREEAFNSFVSFSSNATYLKREFVKINENETDVLFNADSSQLSITHQLELEDKKFLLCSFKTDLCFHVYTRYMLMNETENNVGYYIQVQVDKEEEFVTFCNGNNSFDLCACHGPSPCHDSSSECMSLFCSDVLTTKETNSNESLFMCSTSTQKLDTIVVSCSAQNITEDHAMESQRTFSDFHTFQFWVFAFLLSVSSISENANCTLSDTACCESVQKSKADFGKQRLWGSVGWGDSQPSGVG</sequence>
<dbReference type="EMBL" id="BPLR01015269">
    <property type="protein sequence ID" value="GIY74890.1"/>
    <property type="molecule type" value="Genomic_DNA"/>
</dbReference>
<dbReference type="Proteomes" id="UP001054945">
    <property type="component" value="Unassembled WGS sequence"/>
</dbReference>
<evidence type="ECO:0000256" key="5">
    <source>
        <dbReference type="ARBA" id="ARBA00023136"/>
    </source>
</evidence>
<keyword evidence="3 6" id="KW-0812">Transmembrane</keyword>
<comment type="similarity">
    <text evidence="2">Belongs to the major facilitator superfamily. MFSD6 family.</text>
</comment>
<evidence type="ECO:0000256" key="4">
    <source>
        <dbReference type="ARBA" id="ARBA00022989"/>
    </source>
</evidence>
<dbReference type="InterPro" id="IPR036259">
    <property type="entry name" value="MFS_trans_sf"/>
</dbReference>
<name>A0AAV4VWR3_CAEEX</name>
<evidence type="ECO:0000313" key="8">
    <source>
        <dbReference type="EMBL" id="GIY74890.1"/>
    </source>
</evidence>
<accession>A0AAV4VWR3</accession>
<feature type="transmembrane region" description="Helical" evidence="6">
    <location>
        <begin position="38"/>
        <end position="56"/>
    </location>
</feature>
<dbReference type="GO" id="GO:0016020">
    <property type="term" value="C:membrane"/>
    <property type="evidence" value="ECO:0007669"/>
    <property type="project" value="UniProtKB-SubCell"/>
</dbReference>
<dbReference type="SUPFAM" id="SSF103473">
    <property type="entry name" value="MFS general substrate transporter"/>
    <property type="match status" value="1"/>
</dbReference>
<organism evidence="8 9">
    <name type="scientific">Caerostris extrusa</name>
    <name type="common">Bark spider</name>
    <name type="synonym">Caerostris bankana</name>
    <dbReference type="NCBI Taxonomy" id="172846"/>
    <lineage>
        <taxon>Eukaryota</taxon>
        <taxon>Metazoa</taxon>
        <taxon>Ecdysozoa</taxon>
        <taxon>Arthropoda</taxon>
        <taxon>Chelicerata</taxon>
        <taxon>Arachnida</taxon>
        <taxon>Araneae</taxon>
        <taxon>Araneomorphae</taxon>
        <taxon>Entelegynae</taxon>
        <taxon>Araneoidea</taxon>
        <taxon>Araneidae</taxon>
        <taxon>Caerostris</taxon>
    </lineage>
</organism>
<dbReference type="AlphaFoldDB" id="A0AAV4VWR3"/>
<feature type="transmembrane region" description="Helical" evidence="6">
    <location>
        <begin position="97"/>
        <end position="116"/>
    </location>
</feature>
<protein>
    <submittedName>
        <fullName evidence="8">MFS_1_like domain-containing protein</fullName>
    </submittedName>
</protein>
<dbReference type="PANTHER" id="PTHR16172">
    <property type="entry name" value="MAJOR FACILITATOR SUPERFAMILY DOMAIN-CONTAINING PROTEIN 6-LIKE"/>
    <property type="match status" value="1"/>
</dbReference>
<evidence type="ECO:0000256" key="1">
    <source>
        <dbReference type="ARBA" id="ARBA00004141"/>
    </source>
</evidence>
<keyword evidence="9" id="KW-1185">Reference proteome</keyword>
<evidence type="ECO:0000256" key="3">
    <source>
        <dbReference type="ARBA" id="ARBA00022692"/>
    </source>
</evidence>
<dbReference type="Gene3D" id="1.20.1250.20">
    <property type="entry name" value="MFS general substrate transporter like domains"/>
    <property type="match status" value="1"/>
</dbReference>
<evidence type="ECO:0000313" key="9">
    <source>
        <dbReference type="Proteomes" id="UP001054945"/>
    </source>
</evidence>
<keyword evidence="5 6" id="KW-0472">Membrane</keyword>
<comment type="subcellular location">
    <subcellularLocation>
        <location evidence="1">Membrane</location>
        <topology evidence="1">Multi-pass membrane protein</topology>
    </subcellularLocation>
</comment>
<dbReference type="Pfam" id="PF12832">
    <property type="entry name" value="MFS_1_like"/>
    <property type="match status" value="1"/>
</dbReference>
<evidence type="ECO:0000256" key="6">
    <source>
        <dbReference type="SAM" id="Phobius"/>
    </source>
</evidence>
<dbReference type="PANTHER" id="PTHR16172:SF30">
    <property type="entry name" value="SUGAR BABY, ISOFORM C"/>
    <property type="match status" value="1"/>
</dbReference>
<feature type="domain" description="Major facilitator superfamily associated" evidence="7">
    <location>
        <begin position="32"/>
        <end position="353"/>
    </location>
</feature>
<proteinExistence type="inferred from homology"/>
<keyword evidence="4 6" id="KW-1133">Transmembrane helix</keyword>
<dbReference type="InterPro" id="IPR051717">
    <property type="entry name" value="MFS_MFSD6"/>
</dbReference>
<dbReference type="InterPro" id="IPR024989">
    <property type="entry name" value="MFS_assoc_dom"/>
</dbReference>
<gene>
    <name evidence="8" type="primary">AVEN_208730_1</name>
    <name evidence="8" type="ORF">CEXT_716611</name>
</gene>
<feature type="transmembrane region" description="Helical" evidence="6">
    <location>
        <begin position="62"/>
        <end position="85"/>
    </location>
</feature>
<evidence type="ECO:0000259" key="7">
    <source>
        <dbReference type="Pfam" id="PF12832"/>
    </source>
</evidence>
<reference evidence="8 9" key="1">
    <citation type="submission" date="2021-06" db="EMBL/GenBank/DDBJ databases">
        <title>Caerostris extrusa draft genome.</title>
        <authorList>
            <person name="Kono N."/>
            <person name="Arakawa K."/>
        </authorList>
    </citation>
    <scope>NUCLEOTIDE SEQUENCE [LARGE SCALE GENOMIC DNA]</scope>
</reference>
<evidence type="ECO:0000256" key="2">
    <source>
        <dbReference type="ARBA" id="ARBA00005241"/>
    </source>
</evidence>